<evidence type="ECO:0000256" key="1">
    <source>
        <dbReference type="SAM" id="MobiDB-lite"/>
    </source>
</evidence>
<evidence type="ECO:0000313" key="3">
    <source>
        <dbReference type="Proteomes" id="UP001172102"/>
    </source>
</evidence>
<dbReference type="Proteomes" id="UP001172102">
    <property type="component" value="Unassembled WGS sequence"/>
</dbReference>
<organism evidence="2 3">
    <name type="scientific">Lasiosphaeris hirsuta</name>
    <dbReference type="NCBI Taxonomy" id="260670"/>
    <lineage>
        <taxon>Eukaryota</taxon>
        <taxon>Fungi</taxon>
        <taxon>Dikarya</taxon>
        <taxon>Ascomycota</taxon>
        <taxon>Pezizomycotina</taxon>
        <taxon>Sordariomycetes</taxon>
        <taxon>Sordariomycetidae</taxon>
        <taxon>Sordariales</taxon>
        <taxon>Lasiosphaeriaceae</taxon>
        <taxon>Lasiosphaeris</taxon>
    </lineage>
</organism>
<feature type="region of interest" description="Disordered" evidence="1">
    <location>
        <begin position="161"/>
        <end position="193"/>
    </location>
</feature>
<comment type="caution">
    <text evidence="2">The sequence shown here is derived from an EMBL/GenBank/DDBJ whole genome shotgun (WGS) entry which is preliminary data.</text>
</comment>
<sequence length="221" mass="24620">MGRWSHLDTDAERLPHGMRRVGYDADTQTYTYADDTAGGAVYHGVPGARYGTLRRANTAPAQLTAGTGRPHRFVADDDPGTLDTGPEGRFQRRLERYKNKTFDDILGPAVADAEEGRAAGLKRWSSISKAAGRFVAARRAERTRDDARLVRAANKGDQYGKVKEEEDSEVGFDEKELPPLPPRWPAQKPRRSNTVARFTRGVRGGVKQMFAEESEFKARRT</sequence>
<reference evidence="2" key="1">
    <citation type="submission" date="2023-06" db="EMBL/GenBank/DDBJ databases">
        <title>Genome-scale phylogeny and comparative genomics of the fungal order Sordariales.</title>
        <authorList>
            <consortium name="Lawrence Berkeley National Laboratory"/>
            <person name="Hensen N."/>
            <person name="Bonometti L."/>
            <person name="Westerberg I."/>
            <person name="Brannstrom I.O."/>
            <person name="Guillou S."/>
            <person name="Cros-Aarteil S."/>
            <person name="Calhoun S."/>
            <person name="Haridas S."/>
            <person name="Kuo A."/>
            <person name="Mondo S."/>
            <person name="Pangilinan J."/>
            <person name="Riley R."/>
            <person name="Labutti K."/>
            <person name="Andreopoulos B."/>
            <person name="Lipzen A."/>
            <person name="Chen C."/>
            <person name="Yanf M."/>
            <person name="Daum C."/>
            <person name="Ng V."/>
            <person name="Clum A."/>
            <person name="Steindorff A."/>
            <person name="Ohm R."/>
            <person name="Martin F."/>
            <person name="Silar P."/>
            <person name="Natvig D."/>
            <person name="Lalanne C."/>
            <person name="Gautier V."/>
            <person name="Ament-Velasquez S.L."/>
            <person name="Kruys A."/>
            <person name="Hutchinson M.I."/>
            <person name="Powell A.J."/>
            <person name="Barry K."/>
            <person name="Miller A.N."/>
            <person name="Grigoriev I.V."/>
            <person name="Debuchy R."/>
            <person name="Gladieux P."/>
            <person name="Thoren M.H."/>
            <person name="Johannesson H."/>
        </authorList>
    </citation>
    <scope>NUCLEOTIDE SEQUENCE</scope>
    <source>
        <strain evidence="2">SMH4607-1</strain>
    </source>
</reference>
<keyword evidence="3" id="KW-1185">Reference proteome</keyword>
<dbReference type="AlphaFoldDB" id="A0AA40DHS8"/>
<name>A0AA40DHS8_9PEZI</name>
<evidence type="ECO:0000313" key="2">
    <source>
        <dbReference type="EMBL" id="KAK0701317.1"/>
    </source>
</evidence>
<proteinExistence type="predicted"/>
<accession>A0AA40DHS8</accession>
<dbReference type="EMBL" id="JAUKUA010000010">
    <property type="protein sequence ID" value="KAK0701317.1"/>
    <property type="molecule type" value="Genomic_DNA"/>
</dbReference>
<protein>
    <submittedName>
        <fullName evidence="2">Uncharacterized protein</fullName>
    </submittedName>
</protein>
<gene>
    <name evidence="2" type="ORF">B0H67DRAFT_595831</name>
</gene>
<feature type="region of interest" description="Disordered" evidence="1">
    <location>
        <begin position="65"/>
        <end position="87"/>
    </location>
</feature>